<dbReference type="GO" id="GO:0005840">
    <property type="term" value="C:ribosome"/>
    <property type="evidence" value="ECO:0007669"/>
    <property type="project" value="UniProtKB-KW"/>
</dbReference>
<dbReference type="InterPro" id="IPR020069">
    <property type="entry name" value="Ribosomal_bL9_C"/>
</dbReference>
<keyword evidence="2 7" id="KW-0699">rRNA-binding</keyword>
<feature type="domain" description="Ribosomal protein L9" evidence="9">
    <location>
        <begin position="1"/>
        <end position="47"/>
    </location>
</feature>
<evidence type="ECO:0000256" key="6">
    <source>
        <dbReference type="ARBA" id="ARBA00035292"/>
    </source>
</evidence>
<dbReference type="GO" id="GO:0003735">
    <property type="term" value="F:structural constituent of ribosome"/>
    <property type="evidence" value="ECO:0007669"/>
    <property type="project" value="InterPro"/>
</dbReference>
<dbReference type="GeneID" id="82201700"/>
<evidence type="ECO:0000259" key="9">
    <source>
        <dbReference type="Pfam" id="PF01281"/>
    </source>
</evidence>
<dbReference type="InterPro" id="IPR000244">
    <property type="entry name" value="Ribosomal_bL9"/>
</dbReference>
<feature type="domain" description="Large ribosomal subunit protein bL9 C-terminal" evidence="10">
    <location>
        <begin position="63"/>
        <end position="146"/>
    </location>
</feature>
<dbReference type="GO" id="GO:1990904">
    <property type="term" value="C:ribonucleoprotein complex"/>
    <property type="evidence" value="ECO:0007669"/>
    <property type="project" value="UniProtKB-KW"/>
</dbReference>
<organism evidence="11 12">
    <name type="scientific">Ileibacterium valens</name>
    <dbReference type="NCBI Taxonomy" id="1862668"/>
    <lineage>
        <taxon>Bacteria</taxon>
        <taxon>Bacillati</taxon>
        <taxon>Bacillota</taxon>
        <taxon>Erysipelotrichia</taxon>
        <taxon>Erysipelotrichales</taxon>
        <taxon>Erysipelotrichaceae</taxon>
        <taxon>Ileibacterium</taxon>
    </lineage>
</organism>
<dbReference type="SUPFAM" id="SSF55658">
    <property type="entry name" value="L9 N-domain-like"/>
    <property type="match status" value="1"/>
</dbReference>
<dbReference type="RefSeq" id="WP_075817371.1">
    <property type="nucleotide sequence ID" value="NZ_CAJUTZ010000057.1"/>
</dbReference>
<gene>
    <name evidence="7" type="primary">rplI</name>
    <name evidence="11" type="ORF">BO222_00355</name>
</gene>
<keyword evidence="8" id="KW-0175">Coiled coil</keyword>
<evidence type="ECO:0000313" key="11">
    <source>
        <dbReference type="EMBL" id="OLU43208.1"/>
    </source>
</evidence>
<keyword evidence="4 7" id="KW-0689">Ribosomal protein</keyword>
<comment type="function">
    <text evidence="7">Binds to the 23S rRNA.</text>
</comment>
<dbReference type="GO" id="GO:0019843">
    <property type="term" value="F:rRNA binding"/>
    <property type="evidence" value="ECO:0007669"/>
    <property type="project" value="UniProtKB-UniRule"/>
</dbReference>
<dbReference type="EMBL" id="MPJW01000018">
    <property type="protein sequence ID" value="OLU43208.1"/>
    <property type="molecule type" value="Genomic_DNA"/>
</dbReference>
<dbReference type="GO" id="GO:0006412">
    <property type="term" value="P:translation"/>
    <property type="evidence" value="ECO:0007669"/>
    <property type="project" value="UniProtKB-UniRule"/>
</dbReference>
<dbReference type="Proteomes" id="UP000186341">
    <property type="component" value="Unassembled WGS sequence"/>
</dbReference>
<evidence type="ECO:0000256" key="4">
    <source>
        <dbReference type="ARBA" id="ARBA00022980"/>
    </source>
</evidence>
<dbReference type="PANTHER" id="PTHR21368">
    <property type="entry name" value="50S RIBOSOMAL PROTEIN L9"/>
    <property type="match status" value="1"/>
</dbReference>
<dbReference type="InterPro" id="IPR036791">
    <property type="entry name" value="Ribosomal_bL9_C_sf"/>
</dbReference>
<evidence type="ECO:0000256" key="7">
    <source>
        <dbReference type="HAMAP-Rule" id="MF_00503"/>
    </source>
</evidence>
<proteinExistence type="inferred from homology"/>
<evidence type="ECO:0000256" key="5">
    <source>
        <dbReference type="ARBA" id="ARBA00023274"/>
    </source>
</evidence>
<dbReference type="Pfam" id="PF01281">
    <property type="entry name" value="Ribosomal_L9_N"/>
    <property type="match status" value="1"/>
</dbReference>
<evidence type="ECO:0000256" key="3">
    <source>
        <dbReference type="ARBA" id="ARBA00022884"/>
    </source>
</evidence>
<keyword evidence="12" id="KW-1185">Reference proteome</keyword>
<feature type="coiled-coil region" evidence="8">
    <location>
        <begin position="49"/>
        <end position="78"/>
    </location>
</feature>
<keyword evidence="3 7" id="KW-0694">RNA-binding</keyword>
<sequence length="150" mass="16498">MKVILLEDVRNVGKKDEVKEVADGYGRNFLIKKGLAVAFNKENEKALAQRKAQEAADRAEMKKEAEETAKKLESLTLEFTLNTGKQGNTFGQISSKQIAAALEKQGIHVEKRKIIMDTPVDSLGTTKVKVDLYKNEVIGTINVHVSAKGA</sequence>
<dbReference type="HAMAP" id="MF_00503">
    <property type="entry name" value="Ribosomal_bL9"/>
    <property type="match status" value="1"/>
</dbReference>
<evidence type="ECO:0000313" key="12">
    <source>
        <dbReference type="Proteomes" id="UP000186341"/>
    </source>
</evidence>
<dbReference type="OrthoDB" id="9788336at2"/>
<dbReference type="InterPro" id="IPR020594">
    <property type="entry name" value="Ribosomal_bL9_bac/chp"/>
</dbReference>
<comment type="caution">
    <text evidence="11">The sequence shown here is derived from an EMBL/GenBank/DDBJ whole genome shotgun (WGS) entry which is preliminary data.</text>
</comment>
<dbReference type="Pfam" id="PF03948">
    <property type="entry name" value="Ribosomal_L9_C"/>
    <property type="match status" value="1"/>
</dbReference>
<accession>A0A1U7NJ93</accession>
<dbReference type="SUPFAM" id="SSF55653">
    <property type="entry name" value="Ribosomal protein L9 C-domain"/>
    <property type="match status" value="1"/>
</dbReference>
<dbReference type="AlphaFoldDB" id="A0A1U7NJ93"/>
<dbReference type="Gene3D" id="3.40.5.10">
    <property type="entry name" value="Ribosomal protein L9, N-terminal domain"/>
    <property type="match status" value="1"/>
</dbReference>
<evidence type="ECO:0000256" key="1">
    <source>
        <dbReference type="ARBA" id="ARBA00010605"/>
    </source>
</evidence>
<protein>
    <recommendedName>
        <fullName evidence="6 7">Large ribosomal subunit protein bL9</fullName>
    </recommendedName>
</protein>
<evidence type="ECO:0000259" key="10">
    <source>
        <dbReference type="Pfam" id="PF03948"/>
    </source>
</evidence>
<keyword evidence="5 7" id="KW-0687">Ribonucleoprotein</keyword>
<evidence type="ECO:0000256" key="8">
    <source>
        <dbReference type="SAM" id="Coils"/>
    </source>
</evidence>
<comment type="similarity">
    <text evidence="1 7">Belongs to the bacterial ribosomal protein bL9 family.</text>
</comment>
<dbReference type="InterPro" id="IPR009027">
    <property type="entry name" value="Ribosomal_bL9/RNase_H1_N"/>
</dbReference>
<evidence type="ECO:0000256" key="2">
    <source>
        <dbReference type="ARBA" id="ARBA00022730"/>
    </source>
</evidence>
<reference evidence="11 12" key="1">
    <citation type="submission" date="2016-11" db="EMBL/GenBank/DDBJ databases">
        <title>Description of two novel members of the family Erysipelotrichaceae: Ileibacterium lipovorans gen. nov., sp. nov. and Dubosiella newyorkensis, gen. nov., sp. nov.</title>
        <authorList>
            <person name="Cox L.M."/>
            <person name="Sohn J."/>
            <person name="Tyrrell K.L."/>
            <person name="Citron D.M."/>
            <person name="Lawson P.A."/>
            <person name="Patel N.B."/>
            <person name="Iizumi T."/>
            <person name="Perez-Perez G.I."/>
            <person name="Goldstein E.J."/>
            <person name="Blaser M.J."/>
        </authorList>
    </citation>
    <scope>NUCLEOTIDE SEQUENCE [LARGE SCALE GENOMIC DNA]</scope>
    <source>
        <strain evidence="11 12">NYU-BL-A3</strain>
    </source>
</reference>
<name>A0A1U7NJ93_9FIRM</name>
<dbReference type="InterPro" id="IPR036935">
    <property type="entry name" value="Ribosomal_bL9_N_sf"/>
</dbReference>
<dbReference type="InterPro" id="IPR020070">
    <property type="entry name" value="Ribosomal_bL9_N"/>
</dbReference>
<dbReference type="NCBIfam" id="TIGR00158">
    <property type="entry name" value="L9"/>
    <property type="match status" value="1"/>
</dbReference>
<dbReference type="Gene3D" id="3.10.430.100">
    <property type="entry name" value="Ribosomal protein L9, C-terminal domain"/>
    <property type="match status" value="1"/>
</dbReference>